<dbReference type="PATRIC" id="fig|1111454.3.peg.1733"/>
<protein>
    <recommendedName>
        <fullName evidence="5">Preprotein translocase subunit SecG</fullName>
    </recommendedName>
</protein>
<accession>U7UFS2</accession>
<sequence length="187" mass="20039">MSKADSDKATRVRSAKEWLEKAERSFNDQSDIKGELSLLLAEAEMKNLRKNHGAGQKVLRLGAFGTALFLVAAFFYLWPARAPVPAVPPPAVQSASVESAAARTIKKESAPVQPAPLPVAVPQPPPQESEPVIDERETVPATATAVTANSVAEQHSNESAGQAVLTDRQVEEAVQAGRHTLRSTQKK</sequence>
<feature type="region of interest" description="Disordered" evidence="1">
    <location>
        <begin position="105"/>
        <end position="135"/>
    </location>
</feature>
<dbReference type="STRING" id="1111454.HMPREF1250_0849"/>
<reference evidence="3 4" key="1">
    <citation type="submission" date="2013-09" db="EMBL/GenBank/DDBJ databases">
        <authorList>
            <person name="Durkin A.S."/>
            <person name="Haft D.R."/>
            <person name="McCorrison J."/>
            <person name="Torralba M."/>
            <person name="Gillis M."/>
            <person name="Haft D.H."/>
            <person name="Methe B."/>
            <person name="Sutton G."/>
            <person name="Nelson K.E."/>
        </authorList>
    </citation>
    <scope>NUCLEOTIDE SEQUENCE [LARGE SCALE GENOMIC DNA]</scope>
    <source>
        <strain evidence="3 4">BV3C16-1</strain>
    </source>
</reference>
<evidence type="ECO:0000313" key="4">
    <source>
        <dbReference type="Proteomes" id="UP000017090"/>
    </source>
</evidence>
<dbReference type="AlphaFoldDB" id="U7UFS2"/>
<keyword evidence="4" id="KW-1185">Reference proteome</keyword>
<dbReference type="RefSeq" id="WP_023054152.1">
    <property type="nucleotide sequence ID" value="NZ_AWXA01000046.1"/>
</dbReference>
<comment type="caution">
    <text evidence="3">The sequence shown here is derived from an EMBL/GenBank/DDBJ whole genome shotgun (WGS) entry which is preliminary data.</text>
</comment>
<dbReference type="eggNOG" id="ENOG5033I4S">
    <property type="taxonomic scope" value="Bacteria"/>
</dbReference>
<keyword evidence="2" id="KW-0472">Membrane</keyword>
<feature type="region of interest" description="Disordered" evidence="1">
    <location>
        <begin position="148"/>
        <end position="167"/>
    </location>
</feature>
<feature type="transmembrane region" description="Helical" evidence="2">
    <location>
        <begin position="58"/>
        <end position="78"/>
    </location>
</feature>
<proteinExistence type="predicted"/>
<evidence type="ECO:0000256" key="2">
    <source>
        <dbReference type="SAM" id="Phobius"/>
    </source>
</evidence>
<dbReference type="OrthoDB" id="1629525at2"/>
<dbReference type="Proteomes" id="UP000017090">
    <property type="component" value="Unassembled WGS sequence"/>
</dbReference>
<evidence type="ECO:0000256" key="1">
    <source>
        <dbReference type="SAM" id="MobiDB-lite"/>
    </source>
</evidence>
<keyword evidence="2" id="KW-0812">Transmembrane</keyword>
<gene>
    <name evidence="3" type="ORF">HMPREF1250_0849</name>
</gene>
<dbReference type="EMBL" id="AWXA01000046">
    <property type="protein sequence ID" value="ERT58141.1"/>
    <property type="molecule type" value="Genomic_DNA"/>
</dbReference>
<evidence type="ECO:0000313" key="3">
    <source>
        <dbReference type="EMBL" id="ERT58141.1"/>
    </source>
</evidence>
<keyword evidence="2" id="KW-1133">Transmembrane helix</keyword>
<evidence type="ECO:0008006" key="5">
    <source>
        <dbReference type="Google" id="ProtNLM"/>
    </source>
</evidence>
<name>U7UFS2_9FIRM</name>
<feature type="compositionally biased region" description="Polar residues" evidence="1">
    <location>
        <begin position="149"/>
        <end position="160"/>
    </location>
</feature>
<organism evidence="3 4">
    <name type="scientific">Megasphaera vaginalis</name>
    <name type="common">ex Srinivasan et al. 2021</name>
    <dbReference type="NCBI Taxonomy" id="1111454"/>
    <lineage>
        <taxon>Bacteria</taxon>
        <taxon>Bacillati</taxon>
        <taxon>Bacillota</taxon>
        <taxon>Negativicutes</taxon>
        <taxon>Veillonellales</taxon>
        <taxon>Veillonellaceae</taxon>
        <taxon>Megasphaera</taxon>
    </lineage>
</organism>
<feature type="compositionally biased region" description="Pro residues" evidence="1">
    <location>
        <begin position="113"/>
        <end position="128"/>
    </location>
</feature>